<dbReference type="Proteomes" id="UP000018719">
    <property type="component" value="Unassembled WGS sequence"/>
</dbReference>
<sequence length="42" mass="4605">MKDIPGGNFRAVVLFGSFLFVCVLAVGIFYLLKIQSDAHGLF</sequence>
<keyword evidence="1" id="KW-0472">Membrane</keyword>
<name>V6HQ22_9LEPT</name>
<evidence type="ECO:0000313" key="2">
    <source>
        <dbReference type="EMBL" id="EQA38880.1"/>
    </source>
</evidence>
<gene>
    <name evidence="2" type="ORF">LEP1GSC047_0632</name>
</gene>
<protein>
    <submittedName>
        <fullName evidence="2">Uncharacterized protein</fullName>
    </submittedName>
</protein>
<organism evidence="2 3">
    <name type="scientific">Leptospira inadai serovar Lyme str. 10</name>
    <dbReference type="NCBI Taxonomy" id="1049790"/>
    <lineage>
        <taxon>Bacteria</taxon>
        <taxon>Pseudomonadati</taxon>
        <taxon>Spirochaetota</taxon>
        <taxon>Spirochaetia</taxon>
        <taxon>Leptospirales</taxon>
        <taxon>Leptospiraceae</taxon>
        <taxon>Leptospira</taxon>
    </lineage>
</organism>
<feature type="transmembrane region" description="Helical" evidence="1">
    <location>
        <begin position="12"/>
        <end position="32"/>
    </location>
</feature>
<evidence type="ECO:0000256" key="1">
    <source>
        <dbReference type="SAM" id="Phobius"/>
    </source>
</evidence>
<keyword evidence="1" id="KW-0812">Transmembrane</keyword>
<proteinExistence type="predicted"/>
<dbReference type="EMBL" id="AHMM02000004">
    <property type="protein sequence ID" value="EQA38880.1"/>
    <property type="molecule type" value="Genomic_DNA"/>
</dbReference>
<reference evidence="2 3" key="1">
    <citation type="submission" date="2013-05" db="EMBL/GenBank/DDBJ databases">
        <authorList>
            <person name="Harkins D.M."/>
            <person name="Durkin A.S."/>
            <person name="Brinkac L.M."/>
            <person name="Haft D.H."/>
            <person name="Selengut J.D."/>
            <person name="Sanka R."/>
            <person name="DePew J."/>
            <person name="Purushe J."/>
            <person name="Hartskeerl R.A."/>
            <person name="Ahmed A."/>
            <person name="van der Linden H."/>
            <person name="Goris M.G.A."/>
            <person name="Vinetz J.M."/>
            <person name="Sutton G.G."/>
            <person name="Nierman W.C."/>
            <person name="Fouts D.E."/>
        </authorList>
    </citation>
    <scope>NUCLEOTIDE SEQUENCE [LARGE SCALE GENOMIC DNA]</scope>
    <source>
        <strain evidence="2 3">10</strain>
    </source>
</reference>
<dbReference type="AlphaFoldDB" id="V6HQ22"/>
<comment type="caution">
    <text evidence="2">The sequence shown here is derived from an EMBL/GenBank/DDBJ whole genome shotgun (WGS) entry which is preliminary data.</text>
</comment>
<accession>V6HQ22</accession>
<keyword evidence="1" id="KW-1133">Transmembrane helix</keyword>
<evidence type="ECO:0000313" key="3">
    <source>
        <dbReference type="Proteomes" id="UP000018719"/>
    </source>
</evidence>